<evidence type="ECO:0000256" key="2">
    <source>
        <dbReference type="ARBA" id="ARBA00004141"/>
    </source>
</evidence>
<evidence type="ECO:0000256" key="7">
    <source>
        <dbReference type="ARBA" id="ARBA00022691"/>
    </source>
</evidence>
<feature type="transmembrane region" description="Helical" evidence="12">
    <location>
        <begin position="45"/>
        <end position="65"/>
    </location>
</feature>
<proteinExistence type="inferred from homology"/>
<dbReference type="EC" id="2.1.1.334" evidence="4"/>
<dbReference type="PANTHER" id="PTHR31040:SF1">
    <property type="entry name" value="NURIM"/>
    <property type="match status" value="1"/>
</dbReference>
<comment type="subcellular location">
    <subcellularLocation>
        <location evidence="2">Membrane</location>
        <topology evidence="2">Multi-pass membrane protein</topology>
    </subcellularLocation>
</comment>
<keyword evidence="10 12" id="KW-0472">Membrane</keyword>
<keyword evidence="8 12" id="KW-0812">Transmembrane</keyword>
<comment type="function">
    <text evidence="1">Catalyzes the methylation of methanethiol (MeSH) to yield dimethylsulphide (DMS).</text>
</comment>
<dbReference type="NCBIfam" id="NF045656">
    <property type="entry name" value="MeththiolMtaseMddA"/>
    <property type="match status" value="1"/>
</dbReference>
<keyword evidence="6 13" id="KW-0808">Transferase</keyword>
<dbReference type="InterPro" id="IPR033580">
    <property type="entry name" value="Nurim-like"/>
</dbReference>
<keyword evidence="5 13" id="KW-0489">Methyltransferase</keyword>
<feature type="transmembrane region" description="Helical" evidence="12">
    <location>
        <begin position="86"/>
        <end position="104"/>
    </location>
</feature>
<reference evidence="14" key="1">
    <citation type="journal article" date="2019" name="Int. J. Syst. Evol. Microbiol.">
        <title>The Global Catalogue of Microorganisms (GCM) 10K type strain sequencing project: providing services to taxonomists for standard genome sequencing and annotation.</title>
        <authorList>
            <consortium name="The Broad Institute Genomics Platform"/>
            <consortium name="The Broad Institute Genome Sequencing Center for Infectious Disease"/>
            <person name="Wu L."/>
            <person name="Ma J."/>
        </authorList>
    </citation>
    <scope>NUCLEOTIDE SEQUENCE [LARGE SCALE GENOMIC DNA]</scope>
    <source>
        <strain evidence="14">CECT 7806</strain>
    </source>
</reference>
<evidence type="ECO:0000256" key="1">
    <source>
        <dbReference type="ARBA" id="ARBA00002096"/>
    </source>
</evidence>
<dbReference type="RefSeq" id="WP_238292468.1">
    <property type="nucleotide sequence ID" value="NZ_BPQS01000055.1"/>
</dbReference>
<sequence length="244" mass="27562">MSHAARMTYALICYAVFLLSFLYAVGFLGRVFVPKSIDDGSIVDPGLAVAVDVSLLTLFALQHSVMARPRFKLWWTRFVPKPVERSTYVLLASLALLLLFWQWRPLPATVWSISDPVAAALLTALFWIGWLVVLASTFMISHLDLFGLKQALQGRRPTAPSEAAFTTPLLYRHVRHPIYLGFVVAFWAAPTMTVGHLLFAAVATAYILVGIQLEERDLVAFFGDRYRRYRREAGMLLPRFRSAR</sequence>
<gene>
    <name evidence="13" type="ORF">QWZ18_20520</name>
</gene>
<feature type="transmembrane region" description="Helical" evidence="12">
    <location>
        <begin position="12"/>
        <end position="33"/>
    </location>
</feature>
<keyword evidence="9 12" id="KW-1133">Transmembrane helix</keyword>
<evidence type="ECO:0000256" key="9">
    <source>
        <dbReference type="ARBA" id="ARBA00022989"/>
    </source>
</evidence>
<dbReference type="Proteomes" id="UP001244297">
    <property type="component" value="Unassembled WGS sequence"/>
</dbReference>
<evidence type="ECO:0000256" key="5">
    <source>
        <dbReference type="ARBA" id="ARBA00022603"/>
    </source>
</evidence>
<dbReference type="Gene3D" id="1.20.120.1630">
    <property type="match status" value="1"/>
</dbReference>
<comment type="catalytic activity">
    <reaction evidence="11">
        <text>methanethiol + S-adenosyl-L-methionine = dimethyl sulfide + S-adenosyl-L-homocysteine + H(+)</text>
        <dbReference type="Rhea" id="RHEA:50428"/>
        <dbReference type="ChEBI" id="CHEBI:15378"/>
        <dbReference type="ChEBI" id="CHEBI:16007"/>
        <dbReference type="ChEBI" id="CHEBI:17437"/>
        <dbReference type="ChEBI" id="CHEBI:57856"/>
        <dbReference type="ChEBI" id="CHEBI:59789"/>
        <dbReference type="EC" id="2.1.1.334"/>
    </reaction>
</comment>
<organism evidence="13 14">
    <name type="scientific">Methylobacterium longum</name>
    <dbReference type="NCBI Taxonomy" id="767694"/>
    <lineage>
        <taxon>Bacteria</taxon>
        <taxon>Pseudomonadati</taxon>
        <taxon>Pseudomonadota</taxon>
        <taxon>Alphaproteobacteria</taxon>
        <taxon>Hyphomicrobiales</taxon>
        <taxon>Methylobacteriaceae</taxon>
        <taxon>Methylobacterium</taxon>
    </lineage>
</organism>
<feature type="transmembrane region" description="Helical" evidence="12">
    <location>
        <begin position="124"/>
        <end position="146"/>
    </location>
</feature>
<evidence type="ECO:0000313" key="13">
    <source>
        <dbReference type="EMBL" id="MDN3573002.1"/>
    </source>
</evidence>
<dbReference type="InterPro" id="IPR054700">
    <property type="entry name" value="MddA"/>
</dbReference>
<name>A0ABT8ASU4_9HYPH</name>
<dbReference type="GO" id="GO:0032259">
    <property type="term" value="P:methylation"/>
    <property type="evidence" value="ECO:0007669"/>
    <property type="project" value="UniProtKB-KW"/>
</dbReference>
<evidence type="ECO:0000256" key="12">
    <source>
        <dbReference type="SAM" id="Phobius"/>
    </source>
</evidence>
<evidence type="ECO:0000256" key="6">
    <source>
        <dbReference type="ARBA" id="ARBA00022679"/>
    </source>
</evidence>
<protein>
    <recommendedName>
        <fullName evidence="4">methanethiol S-methyltransferase</fullName>
        <ecNumber evidence="4">2.1.1.334</ecNumber>
    </recommendedName>
</protein>
<comment type="similarity">
    <text evidence="3">Belongs to the nurim family.</text>
</comment>
<feature type="transmembrane region" description="Helical" evidence="12">
    <location>
        <begin position="178"/>
        <end position="209"/>
    </location>
</feature>
<evidence type="ECO:0000256" key="4">
    <source>
        <dbReference type="ARBA" id="ARBA00012149"/>
    </source>
</evidence>
<comment type="caution">
    <text evidence="13">The sequence shown here is derived from an EMBL/GenBank/DDBJ whole genome shotgun (WGS) entry which is preliminary data.</text>
</comment>
<dbReference type="PANTHER" id="PTHR31040">
    <property type="entry name" value="NURIM"/>
    <property type="match status" value="1"/>
</dbReference>
<dbReference type="GO" id="GO:0004671">
    <property type="term" value="F:protein C-terminal S-isoprenylcysteine carboxyl O-methyltransferase activity"/>
    <property type="evidence" value="ECO:0007669"/>
    <property type="project" value="UniProtKB-EC"/>
</dbReference>
<dbReference type="EMBL" id="JAUFPT010000064">
    <property type="protein sequence ID" value="MDN3573002.1"/>
    <property type="molecule type" value="Genomic_DNA"/>
</dbReference>
<keyword evidence="7" id="KW-0949">S-adenosyl-L-methionine</keyword>
<accession>A0ABT8ASU4</accession>
<evidence type="ECO:0000256" key="10">
    <source>
        <dbReference type="ARBA" id="ARBA00023136"/>
    </source>
</evidence>
<evidence type="ECO:0000256" key="3">
    <source>
        <dbReference type="ARBA" id="ARBA00010631"/>
    </source>
</evidence>
<evidence type="ECO:0000313" key="14">
    <source>
        <dbReference type="Proteomes" id="UP001244297"/>
    </source>
</evidence>
<keyword evidence="14" id="KW-1185">Reference proteome</keyword>
<evidence type="ECO:0000256" key="11">
    <source>
        <dbReference type="ARBA" id="ARBA00048134"/>
    </source>
</evidence>
<evidence type="ECO:0000256" key="8">
    <source>
        <dbReference type="ARBA" id="ARBA00022692"/>
    </source>
</evidence>